<dbReference type="AlphaFoldDB" id="A0AAI8VBK8"/>
<name>A0AAI8VBK8_9PEZI</name>
<dbReference type="Proteomes" id="UP001295740">
    <property type="component" value="Unassembled WGS sequence"/>
</dbReference>
<evidence type="ECO:0000313" key="2">
    <source>
        <dbReference type="EMBL" id="CAJ2501386.1"/>
    </source>
</evidence>
<feature type="compositionally biased region" description="Polar residues" evidence="1">
    <location>
        <begin position="130"/>
        <end position="157"/>
    </location>
</feature>
<organism evidence="2 3">
    <name type="scientific">Anthostomella pinea</name>
    <dbReference type="NCBI Taxonomy" id="933095"/>
    <lineage>
        <taxon>Eukaryota</taxon>
        <taxon>Fungi</taxon>
        <taxon>Dikarya</taxon>
        <taxon>Ascomycota</taxon>
        <taxon>Pezizomycotina</taxon>
        <taxon>Sordariomycetes</taxon>
        <taxon>Xylariomycetidae</taxon>
        <taxon>Xylariales</taxon>
        <taxon>Xylariaceae</taxon>
        <taxon>Anthostomella</taxon>
    </lineage>
</organism>
<gene>
    <name evidence="2" type="ORF">KHLLAP_LOCUS1854</name>
</gene>
<feature type="compositionally biased region" description="Acidic residues" evidence="1">
    <location>
        <begin position="116"/>
        <end position="126"/>
    </location>
</feature>
<sequence length="192" mass="21004">MAREKLSAKKKPSKPGQNATEKVSDGDIVADRSIEARFILHATQDLVHALAMYNLPEGLRNFNTLLSHLRNIHGYRGKIETGDLSEEDLTALRAYRRPSKQPTGNKGKAKGTENEKTEEEVEETDEAQPPSDSQSLFQARRQLTNTAELDRSVTTQHPPVVPEWWVAGPDDKNDADVGGSSGKEGGPAMGCA</sequence>
<reference evidence="2" key="1">
    <citation type="submission" date="2023-10" db="EMBL/GenBank/DDBJ databases">
        <authorList>
            <person name="Hackl T."/>
        </authorList>
    </citation>
    <scope>NUCLEOTIDE SEQUENCE</scope>
</reference>
<evidence type="ECO:0000313" key="3">
    <source>
        <dbReference type="Proteomes" id="UP001295740"/>
    </source>
</evidence>
<feature type="compositionally biased region" description="Gly residues" evidence="1">
    <location>
        <begin position="179"/>
        <end position="192"/>
    </location>
</feature>
<keyword evidence="3" id="KW-1185">Reference proteome</keyword>
<feature type="region of interest" description="Disordered" evidence="1">
    <location>
        <begin position="1"/>
        <end position="24"/>
    </location>
</feature>
<dbReference type="EMBL" id="CAUWAG010000003">
    <property type="protein sequence ID" value="CAJ2501386.1"/>
    <property type="molecule type" value="Genomic_DNA"/>
</dbReference>
<proteinExistence type="predicted"/>
<protein>
    <submittedName>
        <fullName evidence="2">Uu.00g042390.m01.CDS01</fullName>
    </submittedName>
</protein>
<comment type="caution">
    <text evidence="2">The sequence shown here is derived from an EMBL/GenBank/DDBJ whole genome shotgun (WGS) entry which is preliminary data.</text>
</comment>
<accession>A0AAI8VBK8</accession>
<feature type="region of interest" description="Disordered" evidence="1">
    <location>
        <begin position="94"/>
        <end position="192"/>
    </location>
</feature>
<evidence type="ECO:0000256" key="1">
    <source>
        <dbReference type="SAM" id="MobiDB-lite"/>
    </source>
</evidence>